<sequence length="61" mass="6945">MRVAEVDRWIGERRDLTAYSLENSKVSILESHLVKIWAESGSNTRAPAFLSTVCESLVMYQ</sequence>
<protein>
    <submittedName>
        <fullName evidence="1">Uncharacterized protein</fullName>
    </submittedName>
</protein>
<evidence type="ECO:0000313" key="1">
    <source>
        <dbReference type="EMBL" id="JAD49515.1"/>
    </source>
</evidence>
<accession>A0A0A9AKP7</accession>
<reference evidence="1" key="1">
    <citation type="submission" date="2014-09" db="EMBL/GenBank/DDBJ databases">
        <authorList>
            <person name="Magalhaes I.L.F."/>
            <person name="Oliveira U."/>
            <person name="Santos F.R."/>
            <person name="Vidigal T.H.D.A."/>
            <person name="Brescovit A.D."/>
            <person name="Santos A.J."/>
        </authorList>
    </citation>
    <scope>NUCLEOTIDE SEQUENCE</scope>
    <source>
        <tissue evidence="1">Shoot tissue taken approximately 20 cm above the soil surface</tissue>
    </source>
</reference>
<dbReference type="EMBL" id="GBRH01248380">
    <property type="protein sequence ID" value="JAD49515.1"/>
    <property type="molecule type" value="Transcribed_RNA"/>
</dbReference>
<name>A0A0A9AKP7_ARUDO</name>
<reference evidence="1" key="2">
    <citation type="journal article" date="2015" name="Data Brief">
        <title>Shoot transcriptome of the giant reed, Arundo donax.</title>
        <authorList>
            <person name="Barrero R.A."/>
            <person name="Guerrero F.D."/>
            <person name="Moolhuijzen P."/>
            <person name="Goolsby J.A."/>
            <person name="Tidwell J."/>
            <person name="Bellgard S.E."/>
            <person name="Bellgard M.I."/>
        </authorList>
    </citation>
    <scope>NUCLEOTIDE SEQUENCE</scope>
    <source>
        <tissue evidence="1">Shoot tissue taken approximately 20 cm above the soil surface</tissue>
    </source>
</reference>
<proteinExistence type="predicted"/>
<organism evidence="1">
    <name type="scientific">Arundo donax</name>
    <name type="common">Giant reed</name>
    <name type="synonym">Donax arundinaceus</name>
    <dbReference type="NCBI Taxonomy" id="35708"/>
    <lineage>
        <taxon>Eukaryota</taxon>
        <taxon>Viridiplantae</taxon>
        <taxon>Streptophyta</taxon>
        <taxon>Embryophyta</taxon>
        <taxon>Tracheophyta</taxon>
        <taxon>Spermatophyta</taxon>
        <taxon>Magnoliopsida</taxon>
        <taxon>Liliopsida</taxon>
        <taxon>Poales</taxon>
        <taxon>Poaceae</taxon>
        <taxon>PACMAD clade</taxon>
        <taxon>Arundinoideae</taxon>
        <taxon>Arundineae</taxon>
        <taxon>Arundo</taxon>
    </lineage>
</organism>
<dbReference type="AlphaFoldDB" id="A0A0A9AKP7"/>